<dbReference type="Ensembl" id="ENSCVAT00000026667.1">
    <property type="protein sequence ID" value="ENSCVAP00000017870.1"/>
    <property type="gene ID" value="ENSCVAG00000021019.1"/>
</dbReference>
<protein>
    <submittedName>
        <fullName evidence="1">Uncharacterized protein</fullName>
    </submittedName>
</protein>
<proteinExistence type="predicted"/>
<keyword evidence="2" id="KW-1185">Reference proteome</keyword>
<sequence>MLCKCTQRQIYMNLFLEDHRENIESHLLLQTHSNMFFPLHTRSPRSPVFPVTEQEPGALANEFPHTTNMIPFSPHI</sequence>
<name>A0A3Q2G4S9_CYPVA</name>
<dbReference type="Proteomes" id="UP000265020">
    <property type="component" value="Unassembled WGS sequence"/>
</dbReference>
<reference evidence="1" key="1">
    <citation type="submission" date="2025-08" db="UniProtKB">
        <authorList>
            <consortium name="Ensembl"/>
        </authorList>
    </citation>
    <scope>IDENTIFICATION</scope>
</reference>
<evidence type="ECO:0000313" key="1">
    <source>
        <dbReference type="Ensembl" id="ENSCVAP00000017870.1"/>
    </source>
</evidence>
<organism evidence="1 2">
    <name type="scientific">Cyprinodon variegatus</name>
    <name type="common">Sheepshead minnow</name>
    <dbReference type="NCBI Taxonomy" id="28743"/>
    <lineage>
        <taxon>Eukaryota</taxon>
        <taxon>Metazoa</taxon>
        <taxon>Chordata</taxon>
        <taxon>Craniata</taxon>
        <taxon>Vertebrata</taxon>
        <taxon>Euteleostomi</taxon>
        <taxon>Actinopterygii</taxon>
        <taxon>Neopterygii</taxon>
        <taxon>Teleostei</taxon>
        <taxon>Neoteleostei</taxon>
        <taxon>Acanthomorphata</taxon>
        <taxon>Ovalentaria</taxon>
        <taxon>Atherinomorphae</taxon>
        <taxon>Cyprinodontiformes</taxon>
        <taxon>Cyprinodontidae</taxon>
        <taxon>Cyprinodon</taxon>
    </lineage>
</organism>
<accession>A0A3Q2G4S9</accession>
<reference evidence="1" key="2">
    <citation type="submission" date="2025-09" db="UniProtKB">
        <authorList>
            <consortium name="Ensembl"/>
        </authorList>
    </citation>
    <scope>IDENTIFICATION</scope>
</reference>
<dbReference type="AlphaFoldDB" id="A0A3Q2G4S9"/>
<evidence type="ECO:0000313" key="2">
    <source>
        <dbReference type="Proteomes" id="UP000265020"/>
    </source>
</evidence>